<organism evidence="1 2">
    <name type="scientific">Amycolatopsis rubida</name>
    <dbReference type="NCBI Taxonomy" id="112413"/>
    <lineage>
        <taxon>Bacteria</taxon>
        <taxon>Bacillati</taxon>
        <taxon>Actinomycetota</taxon>
        <taxon>Actinomycetes</taxon>
        <taxon>Pseudonocardiales</taxon>
        <taxon>Pseudonocardiaceae</taxon>
        <taxon>Amycolatopsis</taxon>
    </lineage>
</organism>
<dbReference type="Proteomes" id="UP000199137">
    <property type="component" value="Unassembled WGS sequence"/>
</dbReference>
<dbReference type="STRING" id="112413.SAMN05421854_11051"/>
<sequence>MNDIDTLIGRHAMLHAVGSAVLAHAEGAAPAALAERAAREWRRADPELKRNTITTLIRCLSWAAHAASTPAGQETEPVRESVLLRALDGLPPFTPRAAQMLALAASAPDTDAAFRQAVALVESGTMDAVQQFEAAFEATVTLIRVAADTHADAGLGGLCVLLGQMTVSVT</sequence>
<dbReference type="AlphaFoldDB" id="A0A1I5X5Z0"/>
<dbReference type="RefSeq" id="WP_093575615.1">
    <property type="nucleotide sequence ID" value="NZ_FOWC01000010.1"/>
</dbReference>
<proteinExistence type="predicted"/>
<dbReference type="EMBL" id="FOWC01000010">
    <property type="protein sequence ID" value="SFQ27392.1"/>
    <property type="molecule type" value="Genomic_DNA"/>
</dbReference>
<protein>
    <submittedName>
        <fullName evidence="1">Uncharacterized protein</fullName>
    </submittedName>
</protein>
<name>A0A1I5X5Z0_9PSEU</name>
<reference evidence="1 2" key="1">
    <citation type="submission" date="2016-10" db="EMBL/GenBank/DDBJ databases">
        <authorList>
            <person name="de Groot N.N."/>
        </authorList>
    </citation>
    <scope>NUCLEOTIDE SEQUENCE [LARGE SCALE GENOMIC DNA]</scope>
    <source>
        <strain evidence="1 2">DSM 44637</strain>
    </source>
</reference>
<accession>A0A1I5X5Z0</accession>
<evidence type="ECO:0000313" key="2">
    <source>
        <dbReference type="Proteomes" id="UP000199137"/>
    </source>
</evidence>
<gene>
    <name evidence="1" type="ORF">SAMN05421854_11051</name>
</gene>
<evidence type="ECO:0000313" key="1">
    <source>
        <dbReference type="EMBL" id="SFQ27392.1"/>
    </source>
</evidence>